<dbReference type="Gramene" id="Zm00001eb036740_T001">
    <property type="protein sequence ID" value="Zm00001eb036740_P001"/>
    <property type="gene ID" value="Zm00001eb036740"/>
</dbReference>
<dbReference type="InParanoid" id="A0A804LU40"/>
<dbReference type="EnsemblPlants" id="Zm00001eb036740_T001">
    <property type="protein sequence ID" value="Zm00001eb036740_P001"/>
    <property type="gene ID" value="Zm00001eb036740"/>
</dbReference>
<name>A0A804LU40_MAIZE</name>
<feature type="compositionally biased region" description="Low complexity" evidence="1">
    <location>
        <begin position="77"/>
        <end position="86"/>
    </location>
</feature>
<reference evidence="3" key="1">
    <citation type="submission" date="2015-12" db="EMBL/GenBank/DDBJ databases">
        <title>Update maize B73 reference genome by single molecule sequencing technologies.</title>
        <authorList>
            <consortium name="Maize Genome Sequencing Project"/>
            <person name="Ware D."/>
        </authorList>
    </citation>
    <scope>NUCLEOTIDE SEQUENCE [LARGE SCALE GENOMIC DNA]</scope>
    <source>
        <strain evidence="3">cv. B73</strain>
    </source>
</reference>
<dbReference type="AlphaFoldDB" id="A0A804LU40"/>
<reference evidence="2" key="3">
    <citation type="submission" date="2021-05" db="UniProtKB">
        <authorList>
            <consortium name="EnsemblPlants"/>
        </authorList>
    </citation>
    <scope>IDENTIFICATION</scope>
    <source>
        <strain evidence="2">cv. B73</strain>
    </source>
</reference>
<evidence type="ECO:0000313" key="2">
    <source>
        <dbReference type="EnsemblPlants" id="Zm00001eb036740_P001"/>
    </source>
</evidence>
<feature type="region of interest" description="Disordered" evidence="1">
    <location>
        <begin position="1"/>
        <end position="20"/>
    </location>
</feature>
<evidence type="ECO:0000313" key="3">
    <source>
        <dbReference type="Proteomes" id="UP000007305"/>
    </source>
</evidence>
<dbReference type="Proteomes" id="UP000007305">
    <property type="component" value="Chromosome 1"/>
</dbReference>
<organism evidence="2 3">
    <name type="scientific">Zea mays</name>
    <name type="common">Maize</name>
    <dbReference type="NCBI Taxonomy" id="4577"/>
    <lineage>
        <taxon>Eukaryota</taxon>
        <taxon>Viridiplantae</taxon>
        <taxon>Streptophyta</taxon>
        <taxon>Embryophyta</taxon>
        <taxon>Tracheophyta</taxon>
        <taxon>Spermatophyta</taxon>
        <taxon>Magnoliopsida</taxon>
        <taxon>Liliopsida</taxon>
        <taxon>Poales</taxon>
        <taxon>Poaceae</taxon>
        <taxon>PACMAD clade</taxon>
        <taxon>Panicoideae</taxon>
        <taxon>Andropogonodae</taxon>
        <taxon>Andropogoneae</taxon>
        <taxon>Tripsacinae</taxon>
        <taxon>Zea</taxon>
    </lineage>
</organism>
<protein>
    <submittedName>
        <fullName evidence="2">Uncharacterized protein</fullName>
    </submittedName>
</protein>
<accession>A0A804LU40</accession>
<reference evidence="2" key="2">
    <citation type="submission" date="2019-07" db="EMBL/GenBank/DDBJ databases">
        <authorList>
            <person name="Seetharam A."/>
            <person name="Woodhouse M."/>
            <person name="Cannon E."/>
        </authorList>
    </citation>
    <scope>NUCLEOTIDE SEQUENCE [LARGE SCALE GENOMIC DNA]</scope>
    <source>
        <strain evidence="2">cv. B73</strain>
    </source>
</reference>
<keyword evidence="3" id="KW-1185">Reference proteome</keyword>
<evidence type="ECO:0000256" key="1">
    <source>
        <dbReference type="SAM" id="MobiDB-lite"/>
    </source>
</evidence>
<feature type="region of interest" description="Disordered" evidence="1">
    <location>
        <begin position="62"/>
        <end position="90"/>
    </location>
</feature>
<proteinExistence type="predicted"/>
<sequence length="196" mass="21795">MGSSAARDQPGTHDSRASHGHTLYRACQPGCLPRPEGLLARAGVRMDVAPWWLARGQGRQAPGARPWLTTRGRRSPRWAATPPRAGARGRDGIEKEGERVEGLWTCSSRRRTEGAGCRASWARACWSWALYRFRREEGRRVLTSILNGRAWAWEETSSLGVARSETVRPGEVSPTMTRREHGTVWGRGEVEWAPAA</sequence>